<comment type="caution">
    <text evidence="1">The sequence shown here is derived from an EMBL/GenBank/DDBJ whole genome shotgun (WGS) entry which is preliminary data.</text>
</comment>
<evidence type="ECO:0000313" key="2">
    <source>
        <dbReference type="Proteomes" id="UP000264313"/>
    </source>
</evidence>
<dbReference type="STRING" id="1132855.GCA_000384255_00097"/>
<sequence length="88" mass="9754">MTNTEQLTDGLKSITGLTDQEYEALSAALAKMRAPKVEAGDSGVHSKMLSAVRHQLQQRLNNGSHLSDDEKTKLMHDIAELDRKMYAL</sequence>
<dbReference type="Proteomes" id="UP000264313">
    <property type="component" value="Unassembled WGS sequence"/>
</dbReference>
<dbReference type="AlphaFoldDB" id="A0A351RB07"/>
<protein>
    <submittedName>
        <fullName evidence="1">Uncharacterized protein</fullName>
    </submittedName>
</protein>
<name>A0A351RB07_9PROT</name>
<proteinExistence type="predicted"/>
<dbReference type="EMBL" id="DNAA01000159">
    <property type="protein sequence ID" value="HBA09228.1"/>
    <property type="molecule type" value="Genomic_DNA"/>
</dbReference>
<accession>A0A351RB07</accession>
<reference evidence="1 2" key="1">
    <citation type="journal article" date="2018" name="Nat. Biotechnol.">
        <title>A standardized bacterial taxonomy based on genome phylogeny substantially revises the tree of life.</title>
        <authorList>
            <person name="Parks D.H."/>
            <person name="Chuvochina M."/>
            <person name="Waite D.W."/>
            <person name="Rinke C."/>
            <person name="Skarshewski A."/>
            <person name="Chaumeil P.A."/>
            <person name="Hugenholtz P."/>
        </authorList>
    </citation>
    <scope>NUCLEOTIDE SEQUENCE [LARGE SCALE GENOMIC DNA]</scope>
    <source>
        <strain evidence="1">UBA9958</strain>
    </source>
</reference>
<organism evidence="1 2">
    <name type="scientific">Methylotenera mobilis</name>
    <dbReference type="NCBI Taxonomy" id="359408"/>
    <lineage>
        <taxon>Bacteria</taxon>
        <taxon>Pseudomonadati</taxon>
        <taxon>Pseudomonadota</taxon>
        <taxon>Betaproteobacteria</taxon>
        <taxon>Nitrosomonadales</taxon>
        <taxon>Methylophilaceae</taxon>
        <taxon>Methylotenera</taxon>
    </lineage>
</organism>
<evidence type="ECO:0000313" key="1">
    <source>
        <dbReference type="EMBL" id="HBA09228.1"/>
    </source>
</evidence>
<gene>
    <name evidence="1" type="ORF">DCW48_06485</name>
</gene>